<proteinExistence type="predicted"/>
<feature type="signal peptide" evidence="1">
    <location>
        <begin position="1"/>
        <end position="19"/>
    </location>
</feature>
<dbReference type="Proteomes" id="UP000235826">
    <property type="component" value="Chromosome"/>
</dbReference>
<dbReference type="OrthoDB" id="1191296at2"/>
<sequence length="1251" mass="142679">MKKQLITLFVLLSVGYIYAQVKVDVGTPTDSPFQLGSNIQGTIENSVNQVTGKVVFSLPIASIVASSASHSVVLTYNGQVSFKNGQQTNKYNPTSVVGVGWSMSNPKIIVDNKNTGTRDDDEFYLLDGATNTKLICTNRGTTTNGSVWEYEMEKYAPWKISFYYHNTWGDYWKIVNENGLTYYYGNPTANEARDHVIRYGNWIGSSKQNGATATQTIQWNLYKIENQWGNNLVFEYDYVTQTMSGLLQTEASYLKKIISSNGANIQLTYGTKNVDEFYEPHKEASEPDAYQERYEKKYLQSVSSYNNENQLVSTYNIGYVLNGTGLNKKRYLTSLTRIVYNNGQNETLPEQTFEYHYSGTFKGGMKKITYPTGGSVTYNYKNKFLFNNYANQYEGVPFTQPSGYIYHSSYVNDNYGLFVYRTENTIIGDKYRFKFFRVWWHGEKWEWNEFTFPHLIPDYGTVNQGGRLKDFYAVLEEDFYGFVYDKGTKADVYLWHLEKGGRTWDYYTTTNENIGSENPSFVSGDEFVALQNHRGGDLYTYVWNGSYWIYKRINQGAGQYYIAATNNYIISLDEDGGADMVTNASHEDNYYMHYLDAEKKWQTKSWSAAADPLISGIFKASYFYPDNSIIGFVADHNPELFLRWDMNYNLTNVDDVLGSYNDAHILQPVNNSMFTLIWNWAIEPKKTVRFNGLNWKVSDFISSTDFESVNFGLDMMIYKNESSDQIMYKEYSPNTNTWVSNNLNGCPWYSAFSINGINNELLIARNKIFKRTYQGPPVLPLLEIGTLQYDNGFTMSDGISHFFVKEVETIDNGGSASTTFKKGSYFYIDKNTGLLGNINLGLKYHLPSNGNKLGGYTSFMSPKSIWLKQDAGNNSFYKYFYRIIDDKLNNVIYDIVVNHIDVNDDNGSLGKVQYTYNKPKNTPDNSATFYGEVIIENKGTGVGNIGKVVKLFNDGSTDLTMVGLPMEVLAIDSNNALVKKTTTTWQKFKKYYSNGTNTIDQGYYIRPKSEKEELFFENSPKIVNSTSNTYNGYGLKTGSTTTDSNGKSVRQNIIYAYQQYSFVNDKNMLSFPYQITTRVNNVIVNVQESKWINDSGKVYIHENWSGAGPSITNLRLNSKISKVESATGNVLENNNGKGLYNAVLFGYDNLYEVATISNAKYQDVVNQLDVTYAQLQNLTATNLKTELLKLYDKLPSASINLSFYDNNGRVTSRINERQEEAFVYYDTVGREDYITDAQGNVLEKKNYHFSN</sequence>
<name>A0A2K9PRW4_9FLAO</name>
<evidence type="ECO:0000313" key="3">
    <source>
        <dbReference type="Proteomes" id="UP000235826"/>
    </source>
</evidence>
<protein>
    <recommendedName>
        <fullName evidence="4">Sugar-binding protein</fullName>
    </recommendedName>
</protein>
<reference evidence="2 3" key="1">
    <citation type="submission" date="2018-01" db="EMBL/GenBank/DDBJ databases">
        <title>Complete genome sequence of Flavivirga eckloniae ECD14 isolated from seaweed Ecklonia cava.</title>
        <authorList>
            <person name="Lee J.H."/>
            <person name="Baik K.S."/>
            <person name="Seong C.N."/>
        </authorList>
    </citation>
    <scope>NUCLEOTIDE SEQUENCE [LARGE SCALE GENOMIC DNA]</scope>
    <source>
        <strain evidence="2 3">ECD14</strain>
    </source>
</reference>
<organism evidence="2 3">
    <name type="scientific">Flavivirga eckloniae</name>
    <dbReference type="NCBI Taxonomy" id="1803846"/>
    <lineage>
        <taxon>Bacteria</taxon>
        <taxon>Pseudomonadati</taxon>
        <taxon>Bacteroidota</taxon>
        <taxon>Flavobacteriia</taxon>
        <taxon>Flavobacteriales</taxon>
        <taxon>Flavobacteriaceae</taxon>
        <taxon>Flavivirga</taxon>
    </lineage>
</organism>
<accession>A0A2K9PRW4</accession>
<keyword evidence="3" id="KW-1185">Reference proteome</keyword>
<dbReference type="EMBL" id="CP025791">
    <property type="protein sequence ID" value="AUP79810.1"/>
    <property type="molecule type" value="Genomic_DNA"/>
</dbReference>
<gene>
    <name evidence="2" type="ORF">C1H87_14290</name>
</gene>
<keyword evidence="1" id="KW-0732">Signal</keyword>
<evidence type="ECO:0000313" key="2">
    <source>
        <dbReference type="EMBL" id="AUP79810.1"/>
    </source>
</evidence>
<evidence type="ECO:0008006" key="4">
    <source>
        <dbReference type="Google" id="ProtNLM"/>
    </source>
</evidence>
<feature type="chain" id="PRO_5014817508" description="Sugar-binding protein" evidence="1">
    <location>
        <begin position="20"/>
        <end position="1251"/>
    </location>
</feature>
<evidence type="ECO:0000256" key="1">
    <source>
        <dbReference type="SAM" id="SignalP"/>
    </source>
</evidence>
<dbReference type="RefSeq" id="WP_102756463.1">
    <property type="nucleotide sequence ID" value="NZ_CP025791.1"/>
</dbReference>
<dbReference type="KEGG" id="fek:C1H87_14290"/>
<dbReference type="AlphaFoldDB" id="A0A2K9PRW4"/>